<evidence type="ECO:0000313" key="2">
    <source>
        <dbReference type="EMBL" id="EDU47580.1"/>
    </source>
</evidence>
<dbReference type="EMBL" id="DS231618">
    <property type="protein sequence ID" value="EDU47580.1"/>
    <property type="molecule type" value="Genomic_DNA"/>
</dbReference>
<dbReference type="InParanoid" id="B2W4X3"/>
<organism evidence="2 3">
    <name type="scientific">Pyrenophora tritici-repentis (strain Pt-1C-BFP)</name>
    <name type="common">Wheat tan spot fungus</name>
    <name type="synonym">Drechslera tritici-repentis</name>
    <dbReference type="NCBI Taxonomy" id="426418"/>
    <lineage>
        <taxon>Eukaryota</taxon>
        <taxon>Fungi</taxon>
        <taxon>Dikarya</taxon>
        <taxon>Ascomycota</taxon>
        <taxon>Pezizomycotina</taxon>
        <taxon>Dothideomycetes</taxon>
        <taxon>Pleosporomycetidae</taxon>
        <taxon>Pleosporales</taxon>
        <taxon>Pleosporineae</taxon>
        <taxon>Pleosporaceae</taxon>
        <taxon>Pyrenophora</taxon>
    </lineage>
</organism>
<evidence type="ECO:0000313" key="3">
    <source>
        <dbReference type="Proteomes" id="UP000001471"/>
    </source>
</evidence>
<sequence length="104" mass="11302">MVPNSSSPDSMPRRMASFACLRGLPDHIIATVFGTLALVLSFVVLSRQPAQKLHIVVVCCLLLYYLVVASEASSLPPSRLIVLVVVNRLIRINALLVLYGTLKA</sequence>
<feature type="transmembrane region" description="Helical" evidence="1">
    <location>
        <begin position="52"/>
        <end position="68"/>
    </location>
</feature>
<dbReference type="AlphaFoldDB" id="B2W4X3"/>
<protein>
    <submittedName>
        <fullName evidence="2">Uncharacterized protein</fullName>
    </submittedName>
</protein>
<reference evidence="3" key="1">
    <citation type="journal article" date="2013" name="G3 (Bethesda)">
        <title>Comparative genomics of a plant-pathogenic fungus, Pyrenophora tritici-repentis, reveals transduplication and the impact of repeat elements on pathogenicity and population divergence.</title>
        <authorList>
            <person name="Manning V.A."/>
            <person name="Pandelova I."/>
            <person name="Dhillon B."/>
            <person name="Wilhelm L.J."/>
            <person name="Goodwin S.B."/>
            <person name="Berlin A.M."/>
            <person name="Figueroa M."/>
            <person name="Freitag M."/>
            <person name="Hane J.K."/>
            <person name="Henrissat B."/>
            <person name="Holman W.H."/>
            <person name="Kodira C.D."/>
            <person name="Martin J."/>
            <person name="Oliver R.P."/>
            <person name="Robbertse B."/>
            <person name="Schackwitz W."/>
            <person name="Schwartz D.C."/>
            <person name="Spatafora J.W."/>
            <person name="Turgeon B.G."/>
            <person name="Yandava C."/>
            <person name="Young S."/>
            <person name="Zhou S."/>
            <person name="Zeng Q."/>
            <person name="Grigoriev I.V."/>
            <person name="Ma L.-J."/>
            <person name="Ciuffetti L.M."/>
        </authorList>
    </citation>
    <scope>NUCLEOTIDE SEQUENCE [LARGE SCALE GENOMIC DNA]</scope>
    <source>
        <strain evidence="3">Pt-1C-BFP</strain>
    </source>
</reference>
<accession>B2W4X3</accession>
<dbReference type="HOGENOM" id="CLU_2251433_0_0_1"/>
<keyword evidence="1" id="KW-0812">Transmembrane</keyword>
<feature type="transmembrane region" description="Helical" evidence="1">
    <location>
        <begin position="80"/>
        <end position="102"/>
    </location>
</feature>
<evidence type="ECO:0000256" key="1">
    <source>
        <dbReference type="SAM" id="Phobius"/>
    </source>
</evidence>
<name>B2W4X3_PYRTR</name>
<feature type="transmembrane region" description="Helical" evidence="1">
    <location>
        <begin position="27"/>
        <end position="45"/>
    </location>
</feature>
<dbReference type="Proteomes" id="UP000001471">
    <property type="component" value="Unassembled WGS sequence"/>
</dbReference>
<proteinExistence type="predicted"/>
<keyword evidence="1" id="KW-1133">Transmembrane helix</keyword>
<gene>
    <name evidence="2" type="ORF">PTRG_04673</name>
</gene>
<keyword evidence="1" id="KW-0472">Membrane</keyword>